<gene>
    <name evidence="2" type="ORF">AK812_SmicGene11362</name>
</gene>
<comment type="caution">
    <text evidence="2">The sequence shown here is derived from an EMBL/GenBank/DDBJ whole genome shotgun (WGS) entry which is preliminary data.</text>
</comment>
<evidence type="ECO:0000313" key="3">
    <source>
        <dbReference type="Proteomes" id="UP000186817"/>
    </source>
</evidence>
<dbReference type="EMBL" id="LSRX01000185">
    <property type="protein sequence ID" value="OLQ05454.1"/>
    <property type="molecule type" value="Genomic_DNA"/>
</dbReference>
<dbReference type="AlphaFoldDB" id="A0A1Q9EDE5"/>
<evidence type="ECO:0000256" key="1">
    <source>
        <dbReference type="SAM" id="MobiDB-lite"/>
    </source>
</evidence>
<organism evidence="2 3">
    <name type="scientific">Symbiodinium microadriaticum</name>
    <name type="common">Dinoflagellate</name>
    <name type="synonym">Zooxanthella microadriatica</name>
    <dbReference type="NCBI Taxonomy" id="2951"/>
    <lineage>
        <taxon>Eukaryota</taxon>
        <taxon>Sar</taxon>
        <taxon>Alveolata</taxon>
        <taxon>Dinophyceae</taxon>
        <taxon>Suessiales</taxon>
        <taxon>Symbiodiniaceae</taxon>
        <taxon>Symbiodinium</taxon>
    </lineage>
</organism>
<sequence length="79" mass="8832">MELHGCKRDLAWTSASFQVSLNGAMAVGISALVKAQMWAEALSIYQDISLSEYRPDWAADLEGGEQEQQQPPQQQQQQH</sequence>
<proteinExistence type="predicted"/>
<reference evidence="2 3" key="1">
    <citation type="submission" date="2016-02" db="EMBL/GenBank/DDBJ databases">
        <title>Genome analysis of coral dinoflagellate symbionts highlights evolutionary adaptations to a symbiotic lifestyle.</title>
        <authorList>
            <person name="Aranda M."/>
            <person name="Li Y."/>
            <person name="Liew Y.J."/>
            <person name="Baumgarten S."/>
            <person name="Simakov O."/>
            <person name="Wilson M."/>
            <person name="Piel J."/>
            <person name="Ashoor H."/>
            <person name="Bougouffa S."/>
            <person name="Bajic V.B."/>
            <person name="Ryu T."/>
            <person name="Ravasi T."/>
            <person name="Bayer T."/>
            <person name="Micklem G."/>
            <person name="Kim H."/>
            <person name="Bhak J."/>
            <person name="Lajeunesse T.C."/>
            <person name="Voolstra C.R."/>
        </authorList>
    </citation>
    <scope>NUCLEOTIDE SEQUENCE [LARGE SCALE GENOMIC DNA]</scope>
    <source>
        <strain evidence="2 3">CCMP2467</strain>
    </source>
</reference>
<dbReference type="Proteomes" id="UP000186817">
    <property type="component" value="Unassembled WGS sequence"/>
</dbReference>
<keyword evidence="3" id="KW-1185">Reference proteome</keyword>
<feature type="region of interest" description="Disordered" evidence="1">
    <location>
        <begin position="56"/>
        <end position="79"/>
    </location>
</feature>
<accession>A0A1Q9EDE5</accession>
<name>A0A1Q9EDE5_SYMMI</name>
<protein>
    <submittedName>
        <fullName evidence="2">Uncharacterized protein</fullName>
    </submittedName>
</protein>
<feature type="compositionally biased region" description="Low complexity" evidence="1">
    <location>
        <begin position="66"/>
        <end position="79"/>
    </location>
</feature>
<evidence type="ECO:0000313" key="2">
    <source>
        <dbReference type="EMBL" id="OLQ05454.1"/>
    </source>
</evidence>